<dbReference type="Proteomes" id="UP000194798">
    <property type="component" value="Unassembled WGS sequence"/>
</dbReference>
<accession>A0A251XA11</accession>
<organism evidence="1 2">
    <name type="scientific">Thioflexithrix psekupsensis</name>
    <dbReference type="NCBI Taxonomy" id="1570016"/>
    <lineage>
        <taxon>Bacteria</taxon>
        <taxon>Pseudomonadati</taxon>
        <taxon>Pseudomonadota</taxon>
        <taxon>Gammaproteobacteria</taxon>
        <taxon>Thiotrichales</taxon>
        <taxon>Thioflexithrix</taxon>
    </lineage>
</organism>
<name>A0A251XA11_9GAMM</name>
<protein>
    <submittedName>
        <fullName evidence="1">Uncharacterized protein</fullName>
    </submittedName>
</protein>
<dbReference type="AlphaFoldDB" id="A0A251XA11"/>
<sequence>MMMSMAKILPLIETLPHSDKFQLMQILLTQLAKEDGLSLQVPNSPTVNQGQRMASILQRMADRNALSDIVDPVAWQREIREDRSLPGRE</sequence>
<reference evidence="1 2" key="1">
    <citation type="submission" date="2016-12" db="EMBL/GenBank/DDBJ databases">
        <title>Thioflexothrix psekupsii D3 genome sequencing and assembly.</title>
        <authorList>
            <person name="Fomenkov A."/>
            <person name="Vincze T."/>
            <person name="Grabovich M."/>
            <person name="Anton B.P."/>
            <person name="Dubinina G."/>
            <person name="Orlova M."/>
            <person name="Belousova E."/>
            <person name="Roberts R.J."/>
        </authorList>
    </citation>
    <scope>NUCLEOTIDE SEQUENCE [LARGE SCALE GENOMIC DNA]</scope>
    <source>
        <strain evidence="1">D3</strain>
    </source>
</reference>
<gene>
    <name evidence="1" type="ORF">TPSD3_05000</name>
</gene>
<dbReference type="OrthoDB" id="5574236at2"/>
<evidence type="ECO:0000313" key="2">
    <source>
        <dbReference type="Proteomes" id="UP000194798"/>
    </source>
</evidence>
<proteinExistence type="predicted"/>
<comment type="caution">
    <text evidence="1">The sequence shown here is derived from an EMBL/GenBank/DDBJ whole genome shotgun (WGS) entry which is preliminary data.</text>
</comment>
<keyword evidence="2" id="KW-1185">Reference proteome</keyword>
<dbReference type="EMBL" id="MSLT01000007">
    <property type="protein sequence ID" value="OUD15055.1"/>
    <property type="molecule type" value="Genomic_DNA"/>
</dbReference>
<dbReference type="RefSeq" id="WP_140048484.1">
    <property type="nucleotide sequence ID" value="NZ_MSLT01000007.1"/>
</dbReference>
<evidence type="ECO:0000313" key="1">
    <source>
        <dbReference type="EMBL" id="OUD15055.1"/>
    </source>
</evidence>